<dbReference type="PANTHER" id="PTHR10622:SF10">
    <property type="entry name" value="HET DOMAIN-CONTAINING PROTEIN"/>
    <property type="match status" value="1"/>
</dbReference>
<dbReference type="Pfam" id="PF26640">
    <property type="entry name" value="DUF8212"/>
    <property type="match status" value="1"/>
</dbReference>
<dbReference type="InterPro" id="IPR058525">
    <property type="entry name" value="DUF8212"/>
</dbReference>
<proteinExistence type="predicted"/>
<dbReference type="EMBL" id="ML978130">
    <property type="protein sequence ID" value="KAF2095898.1"/>
    <property type="molecule type" value="Genomic_DNA"/>
</dbReference>
<reference evidence="3" key="1">
    <citation type="journal article" date="2020" name="Stud. Mycol.">
        <title>101 Dothideomycetes genomes: a test case for predicting lifestyles and emergence of pathogens.</title>
        <authorList>
            <person name="Haridas S."/>
            <person name="Albert R."/>
            <person name="Binder M."/>
            <person name="Bloem J."/>
            <person name="Labutti K."/>
            <person name="Salamov A."/>
            <person name="Andreopoulos B."/>
            <person name="Baker S."/>
            <person name="Barry K."/>
            <person name="Bills G."/>
            <person name="Bluhm B."/>
            <person name="Cannon C."/>
            <person name="Castanera R."/>
            <person name="Culley D."/>
            <person name="Daum C."/>
            <person name="Ezra D."/>
            <person name="Gonzalez J."/>
            <person name="Henrissat B."/>
            <person name="Kuo A."/>
            <person name="Liang C."/>
            <person name="Lipzen A."/>
            <person name="Lutzoni F."/>
            <person name="Magnuson J."/>
            <person name="Mondo S."/>
            <person name="Nolan M."/>
            <person name="Ohm R."/>
            <person name="Pangilinan J."/>
            <person name="Park H.-J."/>
            <person name="Ramirez L."/>
            <person name="Alfaro M."/>
            <person name="Sun H."/>
            <person name="Tritt A."/>
            <person name="Yoshinaga Y."/>
            <person name="Zwiers L.-H."/>
            <person name="Turgeon B."/>
            <person name="Goodwin S."/>
            <person name="Spatafora J."/>
            <person name="Crous P."/>
            <person name="Grigoriev I."/>
        </authorList>
    </citation>
    <scope>NUCLEOTIDE SEQUENCE</scope>
    <source>
        <strain evidence="3">CBS 133067</strain>
    </source>
</reference>
<feature type="domain" description="Heterokaryon incompatibility" evidence="1">
    <location>
        <begin position="24"/>
        <end position="110"/>
    </location>
</feature>
<name>A0A9P4I9E7_9PEZI</name>
<evidence type="ECO:0000313" key="4">
    <source>
        <dbReference type="Proteomes" id="UP000799772"/>
    </source>
</evidence>
<evidence type="ECO:0000313" key="3">
    <source>
        <dbReference type="EMBL" id="KAF2095898.1"/>
    </source>
</evidence>
<dbReference type="Pfam" id="PF06985">
    <property type="entry name" value="HET"/>
    <property type="match status" value="1"/>
</dbReference>
<protein>
    <submittedName>
        <fullName evidence="3">HET-domain-containing protein</fullName>
    </submittedName>
</protein>
<feature type="domain" description="DUF8212" evidence="2">
    <location>
        <begin position="218"/>
        <end position="244"/>
    </location>
</feature>
<dbReference type="OrthoDB" id="20872at2759"/>
<keyword evidence="4" id="KW-1185">Reference proteome</keyword>
<evidence type="ECO:0000259" key="2">
    <source>
        <dbReference type="Pfam" id="PF26640"/>
    </source>
</evidence>
<sequence>MRLLRSDNLKFEEFEGENIRGKDYAILSHTWDGPEVRFQDMESGPGVARRRAASYAKIQGCAEKAHIHGFDYFWVDTCCIDKQSSAELSEAINSMYNWYSNAGKCYAYLSDVPKVPWKNSRWFTRGWTLQELLAPQEVIFYDSNWRRIGTKAELANDLVEVTGISLEALSGWDPSAFPVARRMSWASKRTTTRVEDMAYCLMGIFDVNMPLLYGEGTKAFRRLQEEILKQIDDHSLFAWRAVARVAPYEYSGLLAPSPACFQDSGDISNHWHPI</sequence>
<dbReference type="InterPro" id="IPR010730">
    <property type="entry name" value="HET"/>
</dbReference>
<dbReference type="PANTHER" id="PTHR10622">
    <property type="entry name" value="HET DOMAIN-CONTAINING PROTEIN"/>
    <property type="match status" value="1"/>
</dbReference>
<dbReference type="Proteomes" id="UP000799772">
    <property type="component" value="Unassembled WGS sequence"/>
</dbReference>
<gene>
    <name evidence="3" type="ORF">NA57DRAFT_67580</name>
</gene>
<evidence type="ECO:0000259" key="1">
    <source>
        <dbReference type="Pfam" id="PF06985"/>
    </source>
</evidence>
<organism evidence="3 4">
    <name type="scientific">Rhizodiscina lignyota</name>
    <dbReference type="NCBI Taxonomy" id="1504668"/>
    <lineage>
        <taxon>Eukaryota</taxon>
        <taxon>Fungi</taxon>
        <taxon>Dikarya</taxon>
        <taxon>Ascomycota</taxon>
        <taxon>Pezizomycotina</taxon>
        <taxon>Dothideomycetes</taxon>
        <taxon>Pleosporomycetidae</taxon>
        <taxon>Aulographales</taxon>
        <taxon>Rhizodiscinaceae</taxon>
        <taxon>Rhizodiscina</taxon>
    </lineage>
</organism>
<accession>A0A9P4I9E7</accession>
<comment type="caution">
    <text evidence="3">The sequence shown here is derived from an EMBL/GenBank/DDBJ whole genome shotgun (WGS) entry which is preliminary data.</text>
</comment>
<dbReference type="AlphaFoldDB" id="A0A9P4I9E7"/>